<sequence length="149" mass="17472">MSKEPIFIKPFSKDHINDVMEIDKLSFSTPWRKESYEQELKNKSAKYMVALKDNKVIGFFGLWFIIDECHIINIAVHPKFRGLGVGNLMMEEIIKICGEKNFPNITLEVRASNTTAQNLYYKFNFKNSGIRKGYYADNNEDAIIMWRYD</sequence>
<dbReference type="GO" id="GO:0005737">
    <property type="term" value="C:cytoplasm"/>
    <property type="evidence" value="ECO:0007669"/>
    <property type="project" value="UniProtKB-SubCell"/>
</dbReference>
<keyword evidence="2 5" id="KW-0963">Cytoplasm</keyword>
<feature type="domain" description="N-acetyltransferase" evidence="6">
    <location>
        <begin position="6"/>
        <end position="149"/>
    </location>
</feature>
<dbReference type="InterPro" id="IPR000182">
    <property type="entry name" value="GNAT_dom"/>
</dbReference>
<evidence type="ECO:0000256" key="5">
    <source>
        <dbReference type="RuleBase" id="RU363094"/>
    </source>
</evidence>
<protein>
    <recommendedName>
        <fullName evidence="5">[Ribosomal protein bS18]-alanine N-acetyltransferase</fullName>
        <ecNumber evidence="5">2.3.1.266</ecNumber>
    </recommendedName>
</protein>
<dbReference type="InterPro" id="IPR050680">
    <property type="entry name" value="YpeA/RimI_acetyltransf"/>
</dbReference>
<dbReference type="PROSITE" id="PS51186">
    <property type="entry name" value="GNAT"/>
    <property type="match status" value="1"/>
</dbReference>
<dbReference type="InterPro" id="IPR016181">
    <property type="entry name" value="Acyl_CoA_acyltransferase"/>
</dbReference>
<dbReference type="EMBL" id="SXDP01000003">
    <property type="protein sequence ID" value="NEZ46778.1"/>
    <property type="molecule type" value="Genomic_DNA"/>
</dbReference>
<evidence type="ECO:0000313" key="7">
    <source>
        <dbReference type="EMBL" id="NEZ46778.1"/>
    </source>
</evidence>
<comment type="subcellular location">
    <subcellularLocation>
        <location evidence="5">Cytoplasm</location>
    </subcellularLocation>
</comment>
<dbReference type="SUPFAM" id="SSF55729">
    <property type="entry name" value="Acyl-CoA N-acyltransferases (Nat)"/>
    <property type="match status" value="1"/>
</dbReference>
<dbReference type="EC" id="2.3.1.266" evidence="5"/>
<dbReference type="RefSeq" id="WP_050606527.1">
    <property type="nucleotide sequence ID" value="NZ_CABKUB010000006.1"/>
</dbReference>
<dbReference type="OrthoDB" id="9794566at2"/>
<keyword evidence="8" id="KW-1185">Reference proteome</keyword>
<evidence type="ECO:0000256" key="4">
    <source>
        <dbReference type="ARBA" id="ARBA00023315"/>
    </source>
</evidence>
<dbReference type="GO" id="GO:0008999">
    <property type="term" value="F:protein-N-terminal-alanine acetyltransferase activity"/>
    <property type="evidence" value="ECO:0007669"/>
    <property type="project" value="UniProtKB-EC"/>
</dbReference>
<comment type="caution">
    <text evidence="7">The sequence shown here is derived from an EMBL/GenBank/DDBJ whole genome shotgun (WGS) entry which is preliminary data.</text>
</comment>
<dbReference type="CDD" id="cd04301">
    <property type="entry name" value="NAT_SF"/>
    <property type="match status" value="1"/>
</dbReference>
<dbReference type="Proteomes" id="UP000473885">
    <property type="component" value="Unassembled WGS sequence"/>
</dbReference>
<dbReference type="Pfam" id="PF00583">
    <property type="entry name" value="Acetyltransf_1"/>
    <property type="match status" value="1"/>
</dbReference>
<accession>A0A6M0RC77</accession>
<dbReference type="PANTHER" id="PTHR43420:SF44">
    <property type="entry name" value="ACETYLTRANSFERASE YPEA"/>
    <property type="match status" value="1"/>
</dbReference>
<evidence type="ECO:0000259" key="6">
    <source>
        <dbReference type="PROSITE" id="PS51186"/>
    </source>
</evidence>
<dbReference type="NCBIfam" id="TIGR01575">
    <property type="entry name" value="rimI"/>
    <property type="match status" value="1"/>
</dbReference>
<name>A0A6M0RC77_9CLOT</name>
<reference evidence="7 8" key="1">
    <citation type="submission" date="2019-04" db="EMBL/GenBank/DDBJ databases">
        <title>Genome sequencing of Clostridium botulinum Groups I-IV and Clostridium butyricum.</title>
        <authorList>
            <person name="Brunt J."/>
            <person name="Van Vliet A.H.M."/>
            <person name="Stringer S.C."/>
            <person name="Carter A.T."/>
            <person name="Peck M.W."/>
        </authorList>
    </citation>
    <scope>NUCLEOTIDE SEQUENCE [LARGE SCALE GENOMIC DNA]</scope>
    <source>
        <strain evidence="7 8">IFR 18/094</strain>
    </source>
</reference>
<dbReference type="PANTHER" id="PTHR43420">
    <property type="entry name" value="ACETYLTRANSFERASE"/>
    <property type="match status" value="1"/>
</dbReference>
<comment type="function">
    <text evidence="5">Acetylates the N-terminal alanine of ribosomal protein bS18.</text>
</comment>
<dbReference type="AlphaFoldDB" id="A0A6M0RC77"/>
<keyword evidence="3 7" id="KW-0808">Transferase</keyword>
<evidence type="ECO:0000313" key="8">
    <source>
        <dbReference type="Proteomes" id="UP000473885"/>
    </source>
</evidence>
<organism evidence="7 8">
    <name type="scientific">Clostridium niameyense</name>
    <dbReference type="NCBI Taxonomy" id="1622073"/>
    <lineage>
        <taxon>Bacteria</taxon>
        <taxon>Bacillati</taxon>
        <taxon>Bacillota</taxon>
        <taxon>Clostridia</taxon>
        <taxon>Eubacteriales</taxon>
        <taxon>Clostridiaceae</taxon>
        <taxon>Clostridium</taxon>
    </lineage>
</organism>
<evidence type="ECO:0000256" key="2">
    <source>
        <dbReference type="ARBA" id="ARBA00022490"/>
    </source>
</evidence>
<gene>
    <name evidence="7" type="primary">rimI</name>
    <name evidence="7" type="ORF">FDF74_06045</name>
</gene>
<comment type="catalytic activity">
    <reaction evidence="5">
        <text>N-terminal L-alanyl-[ribosomal protein bS18] + acetyl-CoA = N-terminal N(alpha)-acetyl-L-alanyl-[ribosomal protein bS18] + CoA + H(+)</text>
        <dbReference type="Rhea" id="RHEA:43756"/>
        <dbReference type="Rhea" id="RHEA-COMP:10676"/>
        <dbReference type="Rhea" id="RHEA-COMP:10677"/>
        <dbReference type="ChEBI" id="CHEBI:15378"/>
        <dbReference type="ChEBI" id="CHEBI:57287"/>
        <dbReference type="ChEBI" id="CHEBI:57288"/>
        <dbReference type="ChEBI" id="CHEBI:64718"/>
        <dbReference type="ChEBI" id="CHEBI:83683"/>
        <dbReference type="EC" id="2.3.1.266"/>
    </reaction>
</comment>
<proteinExistence type="inferred from homology"/>
<keyword evidence="4" id="KW-0012">Acyltransferase</keyword>
<evidence type="ECO:0000256" key="3">
    <source>
        <dbReference type="ARBA" id="ARBA00022679"/>
    </source>
</evidence>
<dbReference type="Gene3D" id="3.40.630.30">
    <property type="match status" value="1"/>
</dbReference>
<comment type="similarity">
    <text evidence="1 5">Belongs to the acetyltransferase family. RimI subfamily.</text>
</comment>
<evidence type="ECO:0000256" key="1">
    <source>
        <dbReference type="ARBA" id="ARBA00005395"/>
    </source>
</evidence>
<dbReference type="InterPro" id="IPR006464">
    <property type="entry name" value="AcTrfase_RimI/Ard1"/>
</dbReference>